<protein>
    <recommendedName>
        <fullName evidence="3">Tyr recombinase domain-containing protein</fullName>
    </recommendedName>
</protein>
<organism evidence="4 5">
    <name type="scientific">Maribrevibacterium harenarium</name>
    <dbReference type="NCBI Taxonomy" id="2589817"/>
    <lineage>
        <taxon>Bacteria</taxon>
        <taxon>Pseudomonadati</taxon>
        <taxon>Pseudomonadota</taxon>
        <taxon>Gammaproteobacteria</taxon>
        <taxon>Oceanospirillales</taxon>
        <taxon>Oceanospirillaceae</taxon>
        <taxon>Maribrevibacterium</taxon>
    </lineage>
</organism>
<comment type="caution">
    <text evidence="4">The sequence shown here is derived from an EMBL/GenBank/DDBJ whole genome shotgun (WGS) entry which is preliminary data.</text>
</comment>
<dbReference type="AlphaFoldDB" id="A0A501WV67"/>
<feature type="domain" description="Tyr recombinase" evidence="3">
    <location>
        <begin position="26"/>
        <end position="85"/>
    </location>
</feature>
<sequence>MQLLDESTDGYLMSGLSAPKSSGERSSAIGKRFGRLKKRLGFDESKVFHSIRKTVATLLENANVPENLAAEIVGHEHGSLTYGLYSGGYSYDEKLNAISKIEYPLVD</sequence>
<keyword evidence="1" id="KW-0233">DNA recombination</keyword>
<evidence type="ECO:0000313" key="5">
    <source>
        <dbReference type="Proteomes" id="UP000315901"/>
    </source>
</evidence>
<dbReference type="GO" id="GO:0006310">
    <property type="term" value="P:DNA recombination"/>
    <property type="evidence" value="ECO:0007669"/>
    <property type="project" value="UniProtKB-KW"/>
</dbReference>
<evidence type="ECO:0000259" key="3">
    <source>
        <dbReference type="Pfam" id="PF00589"/>
    </source>
</evidence>
<dbReference type="InterPro" id="IPR002104">
    <property type="entry name" value="Integrase_catalytic"/>
</dbReference>
<dbReference type="OrthoDB" id="9784724at2"/>
<evidence type="ECO:0000256" key="1">
    <source>
        <dbReference type="ARBA" id="ARBA00023172"/>
    </source>
</evidence>
<reference evidence="4 5" key="1">
    <citation type="submission" date="2019-06" db="EMBL/GenBank/DDBJ databases">
        <title>A novel bacterium of genus Marinomonas, isolated from coastal sand.</title>
        <authorList>
            <person name="Huang H."/>
            <person name="Mo K."/>
            <person name="Hu Y."/>
        </authorList>
    </citation>
    <scope>NUCLEOTIDE SEQUENCE [LARGE SCALE GENOMIC DNA]</scope>
    <source>
        <strain evidence="4 5">HB171799</strain>
    </source>
</reference>
<dbReference type="Gene3D" id="1.10.443.10">
    <property type="entry name" value="Intergrase catalytic core"/>
    <property type="match status" value="1"/>
</dbReference>
<dbReference type="InterPro" id="IPR013762">
    <property type="entry name" value="Integrase-like_cat_sf"/>
</dbReference>
<evidence type="ECO:0000256" key="2">
    <source>
        <dbReference type="SAM" id="MobiDB-lite"/>
    </source>
</evidence>
<accession>A0A501WV67</accession>
<gene>
    <name evidence="4" type="ORF">FJM67_09785</name>
</gene>
<dbReference type="GO" id="GO:0015074">
    <property type="term" value="P:DNA integration"/>
    <property type="evidence" value="ECO:0007669"/>
    <property type="project" value="InterPro"/>
</dbReference>
<dbReference type="Pfam" id="PF00589">
    <property type="entry name" value="Phage_integrase"/>
    <property type="match status" value="1"/>
</dbReference>
<dbReference type="EMBL" id="VFRR01000017">
    <property type="protein sequence ID" value="TPE50851.1"/>
    <property type="molecule type" value="Genomic_DNA"/>
</dbReference>
<keyword evidence="5" id="KW-1185">Reference proteome</keyword>
<proteinExistence type="predicted"/>
<dbReference type="GO" id="GO:0003677">
    <property type="term" value="F:DNA binding"/>
    <property type="evidence" value="ECO:0007669"/>
    <property type="project" value="InterPro"/>
</dbReference>
<feature type="region of interest" description="Disordered" evidence="2">
    <location>
        <begin position="1"/>
        <end position="27"/>
    </location>
</feature>
<dbReference type="Proteomes" id="UP000315901">
    <property type="component" value="Unassembled WGS sequence"/>
</dbReference>
<evidence type="ECO:0000313" key="4">
    <source>
        <dbReference type="EMBL" id="TPE50851.1"/>
    </source>
</evidence>
<dbReference type="InterPro" id="IPR011010">
    <property type="entry name" value="DNA_brk_join_enz"/>
</dbReference>
<dbReference type="SUPFAM" id="SSF56349">
    <property type="entry name" value="DNA breaking-rejoining enzymes"/>
    <property type="match status" value="1"/>
</dbReference>
<name>A0A501WV67_9GAMM</name>